<evidence type="ECO:0000313" key="2">
    <source>
        <dbReference type="EMBL" id="VAX03537.1"/>
    </source>
</evidence>
<evidence type="ECO:0000256" key="1">
    <source>
        <dbReference type="SAM" id="MobiDB-lite"/>
    </source>
</evidence>
<name>A0A3B1BEQ2_9ZZZZ</name>
<reference evidence="2" key="1">
    <citation type="submission" date="2018-06" db="EMBL/GenBank/DDBJ databases">
        <authorList>
            <person name="Zhirakovskaya E."/>
        </authorList>
    </citation>
    <scope>NUCLEOTIDE SEQUENCE</scope>
</reference>
<dbReference type="AlphaFoldDB" id="A0A3B1BEQ2"/>
<sequence length="194" mass="22548">MRNLDLQPTSTAHWHKLVCEAEQQAQRSLNEELQSYLVFLLQRFLNRPEMTGRILALDYLKSFRIAGQRQIGKLRDVGDICLLHAGFFPQRARRRRVSVNYYVDLGIGAYYQLHHNTAHQQGQLYEHLYEGFVPAMDVLQTIRNMGDSQPLLDPLTAHELWQHTDSTQARQRLRDVSNGQPVFVGKPDQSTQRH</sequence>
<feature type="region of interest" description="Disordered" evidence="1">
    <location>
        <begin position="171"/>
        <end position="194"/>
    </location>
</feature>
<organism evidence="2">
    <name type="scientific">hydrothermal vent metagenome</name>
    <dbReference type="NCBI Taxonomy" id="652676"/>
    <lineage>
        <taxon>unclassified sequences</taxon>
        <taxon>metagenomes</taxon>
        <taxon>ecological metagenomes</taxon>
    </lineage>
</organism>
<proteinExistence type="predicted"/>
<dbReference type="EMBL" id="UOFV01000407">
    <property type="protein sequence ID" value="VAX03537.1"/>
    <property type="molecule type" value="Genomic_DNA"/>
</dbReference>
<protein>
    <submittedName>
        <fullName evidence="2">Uncharacterized protein</fullName>
    </submittedName>
</protein>
<accession>A0A3B1BEQ2</accession>
<gene>
    <name evidence="2" type="ORF">MNBD_GAMMA19-2159</name>
</gene>